<reference evidence="2 3" key="1">
    <citation type="submission" date="2016-06" db="EMBL/GenBank/DDBJ databases">
        <authorList>
            <person name="Sutton G."/>
            <person name="Brinkac L."/>
            <person name="Sanka R."/>
            <person name="Adams M."/>
            <person name="Lau E."/>
            <person name="Garcia-Basteiro A."/>
            <person name="Lopez-Varela E."/>
            <person name="Palencia S."/>
        </authorList>
    </citation>
    <scope>NUCLEOTIDE SEQUENCE [LARGE SCALE GENOMIC DNA]</scope>
    <source>
        <strain evidence="2 3">1164983.0</strain>
    </source>
</reference>
<dbReference type="EMBL" id="LZLG01000135">
    <property type="protein sequence ID" value="OBJ56711.1"/>
    <property type="molecule type" value="Genomic_DNA"/>
</dbReference>
<dbReference type="InterPro" id="IPR021527">
    <property type="entry name" value="DUF2795"/>
</dbReference>
<dbReference type="Proteomes" id="UP000093894">
    <property type="component" value="Unassembled WGS sequence"/>
</dbReference>
<feature type="region of interest" description="Disordered" evidence="1">
    <location>
        <begin position="79"/>
        <end position="109"/>
    </location>
</feature>
<dbReference type="AlphaFoldDB" id="A0A853LS37"/>
<sequence length="109" mass="11605">MVASTTPTQLRQCLSDVDLPANKEDLLSAAERNGCDGETVRALRAVPPETYANVAQVAASVTIADDRDVSDRDKAAARCTHTQPGRAESAKHIPTQSPIVDEFGENRGS</sequence>
<evidence type="ECO:0000313" key="2">
    <source>
        <dbReference type="EMBL" id="OBJ56711.1"/>
    </source>
</evidence>
<evidence type="ECO:0008006" key="4">
    <source>
        <dbReference type="Google" id="ProtNLM"/>
    </source>
</evidence>
<organism evidence="2 3">
    <name type="scientific">Mycobacterium colombiense</name>
    <dbReference type="NCBI Taxonomy" id="339268"/>
    <lineage>
        <taxon>Bacteria</taxon>
        <taxon>Bacillati</taxon>
        <taxon>Actinomycetota</taxon>
        <taxon>Actinomycetes</taxon>
        <taxon>Mycobacteriales</taxon>
        <taxon>Mycobacteriaceae</taxon>
        <taxon>Mycobacterium</taxon>
        <taxon>Mycobacterium avium complex (MAC)</taxon>
    </lineage>
</organism>
<evidence type="ECO:0000256" key="1">
    <source>
        <dbReference type="SAM" id="MobiDB-lite"/>
    </source>
</evidence>
<accession>A0A853LS37</accession>
<name>A0A853LS37_9MYCO</name>
<gene>
    <name evidence="2" type="ORF">A5628_19640</name>
</gene>
<comment type="caution">
    <text evidence="2">The sequence shown here is derived from an EMBL/GenBank/DDBJ whole genome shotgun (WGS) entry which is preliminary data.</text>
</comment>
<evidence type="ECO:0000313" key="3">
    <source>
        <dbReference type="Proteomes" id="UP000093894"/>
    </source>
</evidence>
<dbReference type="Pfam" id="PF11387">
    <property type="entry name" value="DUF2795"/>
    <property type="match status" value="1"/>
</dbReference>
<dbReference type="RefSeq" id="WP_065056481.1">
    <property type="nucleotide sequence ID" value="NZ_LZKW01000421.1"/>
</dbReference>
<proteinExistence type="predicted"/>
<protein>
    <recommendedName>
        <fullName evidence="4">DUF2795 domain-containing protein</fullName>
    </recommendedName>
</protein>